<protein>
    <submittedName>
        <fullName evidence="1">Uncharacterized protein</fullName>
    </submittedName>
</protein>
<reference evidence="1 2" key="1">
    <citation type="journal article" date="2018" name="Genome Biol. Evol.">
        <title>Multiple Roots of Fruiting Body Formation in Amoebozoa.</title>
        <authorList>
            <person name="Hillmann F."/>
            <person name="Forbes G."/>
            <person name="Novohradska S."/>
            <person name="Ferling I."/>
            <person name="Riege K."/>
            <person name="Groth M."/>
            <person name="Westermann M."/>
            <person name="Marz M."/>
            <person name="Spaller T."/>
            <person name="Winckler T."/>
            <person name="Schaap P."/>
            <person name="Glockner G."/>
        </authorList>
    </citation>
    <scope>NUCLEOTIDE SEQUENCE [LARGE SCALE GENOMIC DNA]</scope>
    <source>
        <strain evidence="1 2">Jena</strain>
    </source>
</reference>
<name>A0A2P6NJR5_9EUKA</name>
<dbReference type="EMBL" id="MDYQ01000068">
    <property type="protein sequence ID" value="PRP84187.1"/>
    <property type="molecule type" value="Genomic_DNA"/>
</dbReference>
<gene>
    <name evidence="1" type="ORF">PROFUN_08387</name>
</gene>
<comment type="caution">
    <text evidence="1">The sequence shown here is derived from an EMBL/GenBank/DDBJ whole genome shotgun (WGS) entry which is preliminary data.</text>
</comment>
<accession>A0A2P6NJR5</accession>
<keyword evidence="2" id="KW-1185">Reference proteome</keyword>
<proteinExistence type="predicted"/>
<evidence type="ECO:0000313" key="1">
    <source>
        <dbReference type="EMBL" id="PRP84187.1"/>
    </source>
</evidence>
<organism evidence="1 2">
    <name type="scientific">Planoprotostelium fungivorum</name>
    <dbReference type="NCBI Taxonomy" id="1890364"/>
    <lineage>
        <taxon>Eukaryota</taxon>
        <taxon>Amoebozoa</taxon>
        <taxon>Evosea</taxon>
        <taxon>Variosea</taxon>
        <taxon>Cavosteliida</taxon>
        <taxon>Cavosteliaceae</taxon>
        <taxon>Planoprotostelium</taxon>
    </lineage>
</organism>
<evidence type="ECO:0000313" key="2">
    <source>
        <dbReference type="Proteomes" id="UP000241769"/>
    </source>
</evidence>
<dbReference type="InParanoid" id="A0A2P6NJR5"/>
<dbReference type="Proteomes" id="UP000241769">
    <property type="component" value="Unassembled WGS sequence"/>
</dbReference>
<dbReference type="AlphaFoldDB" id="A0A2P6NJR5"/>
<sequence length="882" mass="102910">MRAATKVDNWLDQVLQVRLCFCGGVKRRRAIAQDREVPQGRRIDRNLPHERERAAQMEDILGWNVMRRIFSYLFQDLYECNSENNQQAVRVFGACQQVSQRWREECQKWFDLARFWTTYKTCNQPAHRNLLLRLSVLRLPIDRDFLDRLRTDSTGEEDQDEFLLCLVQHLLATRSDAFLRHFNEEDRTFFAHLQVRRSASQVFRRIFSTFEPLFPTPPPQCRVSVQSGDGGISWTLCLFHSYSTSDIPALSIDDLKSCMMSRLVTPNKVRRLVLQSDFHLEFDVTEYISTTDHATDGVVTWRMIRTNGKLMLRAMTDEDEKQLLPHNTVCYIRKDLSWTELTKFGSAERLIRVNSLPFIETRLLLEAVRLNSVELVRMELERRRVYTREETKDIVLQAIESASTIIIEMICRSSHIDLSADRDLFQEAMRSKHPDSLKLLDLGVIVPWPEGTPPMDELIGWDVISMIVSKLIVGVHDHIPIYGSNRDAAMEYAKHRLVSSRWSREIEKMLNLSKFDGRPVWSTLSLCTHAGHRRLLSRFLMHKDMIFPPNIYGRMRWKMDSIPKTNDKTELDAFLFDLIREVRRGRIHLPTSSEGEETDKSKLNVCVDVLFFNKMIARLGDIESLKWAMETRELSMSQEGWVRAVCLYTEASAYIIDLWPQQLDYLVSMASIKVDRMFAEKHPHLPEQYVHGITIVSWITMNRTSISQAKMGDPSCFDLVDFGNEDWLKRVLTTAISSVVYHRDGEMIEKLLSPDILPLCYFSYYFLIALNAKFYDMAAQIAPHLKVMNEMIPIPSVLSTHNTQLTVQLLIDIFSPVDKRRTIRLENGWYYELRKSVSLLELADRGLIYLLEPISREENTGITFNNSIFHAVVRNIFRRKRQ</sequence>